<dbReference type="Ensembl" id="ENSCSAVT00000001633.1">
    <property type="protein sequence ID" value="ENSCSAVP00000001609.1"/>
    <property type="gene ID" value="ENSCSAVG00000000928.1"/>
</dbReference>
<dbReference type="InterPro" id="IPR008173">
    <property type="entry name" value="Adenylyl_cyclase_CyaB"/>
</dbReference>
<dbReference type="GeneTree" id="ENSGT00390000003014"/>
<dbReference type="Proteomes" id="UP000007875">
    <property type="component" value="Unassembled WGS sequence"/>
</dbReference>
<proteinExistence type="predicted"/>
<evidence type="ECO:0000259" key="1">
    <source>
        <dbReference type="PROSITE" id="PS51707"/>
    </source>
</evidence>
<dbReference type="PROSITE" id="PS51707">
    <property type="entry name" value="CYTH"/>
    <property type="match status" value="1"/>
</dbReference>
<accession>H2Y8G1</accession>
<sequence length="181" mass="20464">MPKNVEIKAKIENFDNFIKTAISVSEDNGSVLEQEDFFYNCNTGRLKLRSCKENGEPRNELIFYTRPDAHGPKMSDFVTSAVPDPESMDRILRHTLGRKGVVTKQRRLFLIGQTRIHVDRVKGLGDFMELEVMLRDDQSPEDGARVAQDLMSKLGVKECDLVTGAYMDLIIAGNKEQSIRG</sequence>
<keyword evidence="3" id="KW-1185">Reference proteome</keyword>
<dbReference type="GO" id="GO:0016462">
    <property type="term" value="F:pyrophosphatase activity"/>
    <property type="evidence" value="ECO:0007669"/>
    <property type="project" value="UniProtKB-ARBA"/>
</dbReference>
<reference evidence="2" key="3">
    <citation type="submission" date="2025-09" db="UniProtKB">
        <authorList>
            <consortium name="Ensembl"/>
        </authorList>
    </citation>
    <scope>IDENTIFICATION</scope>
</reference>
<protein>
    <recommendedName>
        <fullName evidence="1">CYTH domain-containing protein</fullName>
    </recommendedName>
</protein>
<dbReference type="InterPro" id="IPR033469">
    <property type="entry name" value="CYTH-like_dom_sf"/>
</dbReference>
<dbReference type="InterPro" id="IPR023577">
    <property type="entry name" value="CYTH_domain"/>
</dbReference>
<dbReference type="HOGENOM" id="CLU_126397_0_0_1"/>
<dbReference type="InParanoid" id="H2Y8G1"/>
<dbReference type="AlphaFoldDB" id="H2Y8G1"/>
<reference evidence="3" key="1">
    <citation type="submission" date="2003-08" db="EMBL/GenBank/DDBJ databases">
        <authorList>
            <person name="Birren B."/>
            <person name="Nusbaum C."/>
            <person name="Abebe A."/>
            <person name="Abouelleil A."/>
            <person name="Adekoya E."/>
            <person name="Ait-zahra M."/>
            <person name="Allen N."/>
            <person name="Allen T."/>
            <person name="An P."/>
            <person name="Anderson M."/>
            <person name="Anderson S."/>
            <person name="Arachchi H."/>
            <person name="Armbruster J."/>
            <person name="Bachantsang P."/>
            <person name="Baldwin J."/>
            <person name="Barry A."/>
            <person name="Bayul T."/>
            <person name="Blitshsteyn B."/>
            <person name="Bloom T."/>
            <person name="Blye J."/>
            <person name="Boguslavskiy L."/>
            <person name="Borowsky M."/>
            <person name="Boukhgalter B."/>
            <person name="Brunache A."/>
            <person name="Butler J."/>
            <person name="Calixte N."/>
            <person name="Calvo S."/>
            <person name="Camarata J."/>
            <person name="Campo K."/>
            <person name="Chang J."/>
            <person name="Cheshatsang Y."/>
            <person name="Citroen M."/>
            <person name="Collymore A."/>
            <person name="Considine T."/>
            <person name="Cook A."/>
            <person name="Cooke P."/>
            <person name="Corum B."/>
            <person name="Cuomo C."/>
            <person name="David R."/>
            <person name="Dawoe T."/>
            <person name="Degray S."/>
            <person name="Dodge S."/>
            <person name="Dooley K."/>
            <person name="Dorje P."/>
            <person name="Dorjee K."/>
            <person name="Dorris L."/>
            <person name="Duffey N."/>
            <person name="Dupes A."/>
            <person name="Elkins T."/>
            <person name="Engels R."/>
            <person name="Erickson J."/>
            <person name="Farina A."/>
            <person name="Faro S."/>
            <person name="Ferreira P."/>
            <person name="Fischer H."/>
            <person name="Fitzgerald M."/>
            <person name="Foley K."/>
            <person name="Gage D."/>
            <person name="Galagan J."/>
            <person name="Gearin G."/>
            <person name="Gnerre S."/>
            <person name="Gnirke A."/>
            <person name="Goyette A."/>
            <person name="Graham J."/>
            <person name="Grandbois E."/>
            <person name="Gyaltsen K."/>
            <person name="Hafez N."/>
            <person name="Hagopian D."/>
            <person name="Hagos B."/>
            <person name="Hall J."/>
            <person name="Hatcher B."/>
            <person name="Heller A."/>
            <person name="Higgins H."/>
            <person name="Honan T."/>
            <person name="Horn A."/>
            <person name="Houde N."/>
            <person name="Hughes L."/>
            <person name="Hulme W."/>
            <person name="Husby E."/>
            <person name="Iliev I."/>
            <person name="Jaffe D."/>
            <person name="Jones C."/>
            <person name="Kamal M."/>
            <person name="Kamat A."/>
            <person name="Kamvysselis M."/>
            <person name="Karlsson E."/>
            <person name="Kells C."/>
            <person name="Kieu A."/>
            <person name="Kisner P."/>
            <person name="Kodira C."/>
            <person name="Kulbokas E."/>
            <person name="Labutti K."/>
            <person name="Lama D."/>
            <person name="Landers T."/>
            <person name="Leger J."/>
            <person name="Levine S."/>
            <person name="Lewis D."/>
            <person name="Lewis T."/>
            <person name="Lindblad-toh K."/>
            <person name="Liu X."/>
            <person name="Lokyitsang T."/>
            <person name="Lokyitsang Y."/>
            <person name="Lucien O."/>
            <person name="Lui A."/>
            <person name="Ma L.J."/>
            <person name="Mabbitt R."/>
            <person name="Macdonald J."/>
            <person name="Maclean C."/>
            <person name="Major J."/>
            <person name="Manning J."/>
            <person name="Marabella R."/>
            <person name="Maru K."/>
            <person name="Matthews C."/>
            <person name="Mauceli E."/>
            <person name="Mccarthy M."/>
            <person name="Mcdonough S."/>
            <person name="Mcghee T."/>
            <person name="Meldrim J."/>
            <person name="Meneus L."/>
            <person name="Mesirov J."/>
            <person name="Mihalev A."/>
            <person name="Mihova T."/>
            <person name="Mikkelsen T."/>
            <person name="Mlenga V."/>
            <person name="Moru K."/>
            <person name="Mozes J."/>
            <person name="Mulrain L."/>
            <person name="Munson G."/>
            <person name="Naylor J."/>
            <person name="Newes C."/>
            <person name="Nguyen C."/>
            <person name="Nguyen N."/>
            <person name="Nguyen T."/>
            <person name="Nicol R."/>
            <person name="Nielsen C."/>
            <person name="Nizzari M."/>
            <person name="Norbu C."/>
            <person name="Norbu N."/>
            <person name="O'donnell P."/>
            <person name="Okoawo O."/>
            <person name="O'leary S."/>
            <person name="Omotosho B."/>
            <person name="O'neill K."/>
            <person name="Osman S."/>
            <person name="Parker S."/>
            <person name="Perrin D."/>
            <person name="Phunkhang P."/>
            <person name="Piqani B."/>
            <person name="Purcell S."/>
            <person name="Rachupka T."/>
            <person name="Ramasamy U."/>
            <person name="Rameau R."/>
            <person name="Ray V."/>
            <person name="Raymond C."/>
            <person name="Retta R."/>
            <person name="Richardson S."/>
            <person name="Rise C."/>
            <person name="Rodriguez J."/>
            <person name="Rogers J."/>
            <person name="Rogov P."/>
            <person name="Rutman M."/>
            <person name="Schupbach R."/>
            <person name="Seaman C."/>
            <person name="Settipalli S."/>
            <person name="Sharpe T."/>
            <person name="Sheridan J."/>
            <person name="Sherpa N."/>
            <person name="Shi J."/>
            <person name="Smirnov S."/>
            <person name="Smith C."/>
            <person name="Sougnez C."/>
            <person name="Spencer B."/>
            <person name="Stalker J."/>
            <person name="Stange-thomann N."/>
            <person name="Stavropoulos S."/>
            <person name="Stetson K."/>
            <person name="Stone C."/>
            <person name="Stone S."/>
            <person name="Stubbs M."/>
            <person name="Talamas J."/>
            <person name="Tchuinga P."/>
            <person name="Tenzing P."/>
            <person name="Tesfaye S."/>
            <person name="Theodore J."/>
            <person name="Thoulutsang Y."/>
            <person name="Topham K."/>
            <person name="Towey S."/>
            <person name="Tsamla T."/>
            <person name="Tsomo N."/>
            <person name="Vallee D."/>
            <person name="Vassiliev H."/>
            <person name="Venkataraman V."/>
            <person name="Vinson J."/>
            <person name="Vo A."/>
            <person name="Wade C."/>
            <person name="Wang S."/>
            <person name="Wangchuk T."/>
            <person name="Wangdi T."/>
            <person name="Whittaker C."/>
            <person name="Wilkinson J."/>
            <person name="Wu Y."/>
            <person name="Wyman D."/>
            <person name="Yadav S."/>
            <person name="Yang S."/>
            <person name="Yang X."/>
            <person name="Yeager S."/>
            <person name="Yee E."/>
            <person name="Young G."/>
            <person name="Zainoun J."/>
            <person name="Zembeck L."/>
            <person name="Zimmer A."/>
            <person name="Zody M."/>
            <person name="Lander E."/>
        </authorList>
    </citation>
    <scope>NUCLEOTIDE SEQUENCE [LARGE SCALE GENOMIC DNA]</scope>
</reference>
<dbReference type="CDD" id="cd07890">
    <property type="entry name" value="CYTH-like_AC_IV-like"/>
    <property type="match status" value="1"/>
</dbReference>
<dbReference type="PANTHER" id="PTHR21028:SF2">
    <property type="entry name" value="CYTH DOMAIN-CONTAINING PROTEIN"/>
    <property type="match status" value="1"/>
</dbReference>
<dbReference type="PANTHER" id="PTHR21028">
    <property type="entry name" value="SI:CH211-156B7.4"/>
    <property type="match status" value="1"/>
</dbReference>
<name>H2Y8G1_CIOSA</name>
<dbReference type="STRING" id="51511.ENSCSAVP00000001609"/>
<dbReference type="Pfam" id="PF01928">
    <property type="entry name" value="CYTH"/>
    <property type="match status" value="1"/>
</dbReference>
<dbReference type="SUPFAM" id="SSF55154">
    <property type="entry name" value="CYTH-like phosphatases"/>
    <property type="match status" value="1"/>
</dbReference>
<dbReference type="OMA" id="QDDTFFP"/>
<dbReference type="SMART" id="SM01118">
    <property type="entry name" value="CYTH"/>
    <property type="match status" value="1"/>
</dbReference>
<dbReference type="Gene3D" id="2.40.320.10">
    <property type="entry name" value="Hypothetical Protein Pfu-838710-001"/>
    <property type="match status" value="1"/>
</dbReference>
<evidence type="ECO:0000313" key="3">
    <source>
        <dbReference type="Proteomes" id="UP000007875"/>
    </source>
</evidence>
<evidence type="ECO:0000313" key="2">
    <source>
        <dbReference type="Ensembl" id="ENSCSAVP00000001609.1"/>
    </source>
</evidence>
<dbReference type="eggNOG" id="KOG2589">
    <property type="taxonomic scope" value="Eukaryota"/>
</dbReference>
<reference evidence="2" key="2">
    <citation type="submission" date="2025-08" db="UniProtKB">
        <authorList>
            <consortium name="Ensembl"/>
        </authorList>
    </citation>
    <scope>IDENTIFICATION</scope>
</reference>
<organism evidence="2 3">
    <name type="scientific">Ciona savignyi</name>
    <name type="common">Pacific transparent sea squirt</name>
    <dbReference type="NCBI Taxonomy" id="51511"/>
    <lineage>
        <taxon>Eukaryota</taxon>
        <taxon>Metazoa</taxon>
        <taxon>Chordata</taxon>
        <taxon>Tunicata</taxon>
        <taxon>Ascidiacea</taxon>
        <taxon>Phlebobranchia</taxon>
        <taxon>Cionidae</taxon>
        <taxon>Ciona</taxon>
    </lineage>
</organism>
<dbReference type="FunCoup" id="H2Y8G1">
    <property type="interactions" value="2"/>
</dbReference>
<feature type="domain" description="CYTH" evidence="1">
    <location>
        <begin position="2"/>
        <end position="172"/>
    </location>
</feature>